<dbReference type="AlphaFoldDB" id="E6ZRU6"/>
<dbReference type="VEuPathDB" id="FungiDB:sr16223"/>
<protein>
    <recommendedName>
        <fullName evidence="2">WW domain-containing protein</fullName>
    </recommendedName>
</protein>
<dbReference type="Gene3D" id="2.20.70.10">
    <property type="match status" value="1"/>
</dbReference>
<dbReference type="InterPro" id="IPR036020">
    <property type="entry name" value="WW_dom_sf"/>
</dbReference>
<dbReference type="PANTHER" id="PTHR45876:SF8">
    <property type="entry name" value="FI04035P"/>
    <property type="match status" value="1"/>
</dbReference>
<keyword evidence="4" id="KW-1185">Reference proteome</keyword>
<dbReference type="SMART" id="SM00456">
    <property type="entry name" value="WW"/>
    <property type="match status" value="1"/>
</dbReference>
<dbReference type="EMBL" id="FQ311439">
    <property type="protein sequence ID" value="CBQ69950.1"/>
    <property type="molecule type" value="Genomic_DNA"/>
</dbReference>
<evidence type="ECO:0000256" key="1">
    <source>
        <dbReference type="SAM" id="MobiDB-lite"/>
    </source>
</evidence>
<dbReference type="GO" id="GO:0005737">
    <property type="term" value="C:cytoplasm"/>
    <property type="evidence" value="ECO:0007669"/>
    <property type="project" value="TreeGrafter"/>
</dbReference>
<dbReference type="OrthoDB" id="437889at2759"/>
<gene>
    <name evidence="3" type="ORF">sr16223</name>
</gene>
<dbReference type="PROSITE" id="PS50020">
    <property type="entry name" value="WW_DOMAIN_2"/>
    <property type="match status" value="1"/>
</dbReference>
<feature type="region of interest" description="Disordered" evidence="1">
    <location>
        <begin position="463"/>
        <end position="501"/>
    </location>
</feature>
<feature type="region of interest" description="Disordered" evidence="1">
    <location>
        <begin position="383"/>
        <end position="443"/>
    </location>
</feature>
<evidence type="ECO:0000259" key="2">
    <source>
        <dbReference type="PROSITE" id="PS50020"/>
    </source>
</evidence>
<feature type="region of interest" description="Disordered" evidence="1">
    <location>
        <begin position="1"/>
        <end position="28"/>
    </location>
</feature>
<evidence type="ECO:0000313" key="3">
    <source>
        <dbReference type="EMBL" id="CBQ69950.1"/>
    </source>
</evidence>
<dbReference type="SUPFAM" id="SSF51045">
    <property type="entry name" value="WW domain"/>
    <property type="match status" value="1"/>
</dbReference>
<dbReference type="eggNOG" id="ENOG502RSCA">
    <property type="taxonomic scope" value="Eukaryota"/>
</dbReference>
<sequence>MIHRDTPAPTPPTAAQTDKTHTASSSIGSSVSFHTVTSSFGASACGSGCASTPWMRRSEETTFEELVPEEREDEDEGVVGRRVCTVSTRVERTVERVELDYAQPASGVQAVAEEVGDGGLLVDRDLDAEQVPSPSVTSRTFDANASSPSRPLTMLSFASIDDPPPHASVPARQRKQAMRTLTASTTTADEDNSTASSASSTSSHPTSHTSTIPPPSRRLARTRKSSPAASTTRAARRRAPSANAYDTMPKHIAASVVAGATTEWGANFWCVVTDPFAPANTFFANPTTGECRWVLPAGTMVLPPSADGEWWELVDEAGREYYYHTRTGESRWTRPTRGMVIPMAAVQRAGHVAEKPALREEQREWGWGNAWEGEREWLLGGAEEREQERWTTPLRPRTRSLPKPHAANRAKHVHRHAAEQTLTAAPRPNNPRPRHAQTKEDLAQRARTSILLRDQKALEHARRTCGPPFRPDPHSHSRTRKPASTPLRTPRTLSKPEDAASPAITIQRLGKGLAFNPATPCSSTFAHSPVRERRSMSFLGRRSSVRGKTGLPVELTAMLLDAPMAVARGEVQRGGGREGVGKDGEKGRDVCAEVKGEERRKRKFKLAKLIHYLAPCRRSAVEASSLSDL</sequence>
<dbReference type="HOGENOM" id="CLU_434880_0_0_1"/>
<reference evidence="3 4" key="1">
    <citation type="journal article" date="2010" name="Science">
        <title>Pathogenicity determinants in smut fungi revealed by genome comparison.</title>
        <authorList>
            <person name="Schirawski J."/>
            <person name="Mannhaupt G."/>
            <person name="Muench K."/>
            <person name="Brefort T."/>
            <person name="Schipper K."/>
            <person name="Doehlemann G."/>
            <person name="Di Stasio M."/>
            <person name="Roessel N."/>
            <person name="Mendoza-Mendoza A."/>
            <person name="Pester D."/>
            <person name="Mueller O."/>
            <person name="Winterberg B."/>
            <person name="Meyer E."/>
            <person name="Ghareeb H."/>
            <person name="Wollenberg T."/>
            <person name="Muensterkoetter M."/>
            <person name="Wong P."/>
            <person name="Walter M."/>
            <person name="Stukenbrock E."/>
            <person name="Gueldener U."/>
            <person name="Kahmann R."/>
        </authorList>
    </citation>
    <scope>NUCLEOTIDE SEQUENCE [LARGE SCALE GENOMIC DNA]</scope>
    <source>
        <strain evidence="4">SRZ2</strain>
    </source>
</reference>
<dbReference type="CDD" id="cd00201">
    <property type="entry name" value="WW"/>
    <property type="match status" value="1"/>
</dbReference>
<feature type="compositionally biased region" description="Low complexity" evidence="1">
    <location>
        <begin position="182"/>
        <end position="211"/>
    </location>
</feature>
<feature type="region of interest" description="Disordered" evidence="1">
    <location>
        <begin position="154"/>
        <end position="243"/>
    </location>
</feature>
<proteinExistence type="predicted"/>
<feature type="region of interest" description="Disordered" evidence="1">
    <location>
        <begin position="130"/>
        <end position="149"/>
    </location>
</feature>
<dbReference type="GO" id="GO:0005096">
    <property type="term" value="F:GTPase activator activity"/>
    <property type="evidence" value="ECO:0007669"/>
    <property type="project" value="TreeGrafter"/>
</dbReference>
<dbReference type="InterPro" id="IPR001202">
    <property type="entry name" value="WW_dom"/>
</dbReference>
<feature type="domain" description="WW" evidence="2">
    <location>
        <begin position="304"/>
        <end position="337"/>
    </location>
</feature>
<organism evidence="3 4">
    <name type="scientific">Sporisorium reilianum (strain SRZ2)</name>
    <name type="common">Maize head smut fungus</name>
    <dbReference type="NCBI Taxonomy" id="999809"/>
    <lineage>
        <taxon>Eukaryota</taxon>
        <taxon>Fungi</taxon>
        <taxon>Dikarya</taxon>
        <taxon>Basidiomycota</taxon>
        <taxon>Ustilaginomycotina</taxon>
        <taxon>Ustilaginomycetes</taxon>
        <taxon>Ustilaginales</taxon>
        <taxon>Ustilaginaceae</taxon>
        <taxon>Sporisorium</taxon>
    </lineage>
</organism>
<name>E6ZRU6_SPORE</name>
<feature type="compositionally biased region" description="Polar residues" evidence="1">
    <location>
        <begin position="132"/>
        <end position="149"/>
    </location>
</feature>
<dbReference type="Pfam" id="PF00397">
    <property type="entry name" value="WW"/>
    <property type="match status" value="1"/>
</dbReference>
<feature type="compositionally biased region" description="Basic residues" evidence="1">
    <location>
        <begin position="396"/>
        <end position="415"/>
    </location>
</feature>
<dbReference type="PANTHER" id="PTHR45876">
    <property type="entry name" value="FI04035P"/>
    <property type="match status" value="1"/>
</dbReference>
<evidence type="ECO:0000313" key="4">
    <source>
        <dbReference type="Proteomes" id="UP000008867"/>
    </source>
</evidence>
<dbReference type="Proteomes" id="UP000008867">
    <property type="component" value="Chromosome 18"/>
</dbReference>
<dbReference type="PROSITE" id="PS01159">
    <property type="entry name" value="WW_DOMAIN_1"/>
    <property type="match status" value="1"/>
</dbReference>
<accession>E6ZRU6</accession>